<dbReference type="Proteomes" id="UP001216907">
    <property type="component" value="Unassembled WGS sequence"/>
</dbReference>
<accession>A0ABT6FH05</accession>
<dbReference type="NCBIfam" id="TIGR02532">
    <property type="entry name" value="IV_pilin_GFxxxE"/>
    <property type="match status" value="1"/>
</dbReference>
<reference evidence="2 3" key="1">
    <citation type="submission" date="2023-03" db="EMBL/GenBank/DDBJ databases">
        <title>Paludisphaera mucosa sp. nov. a novel planctomycete from northern fen.</title>
        <authorList>
            <person name="Ivanova A."/>
        </authorList>
    </citation>
    <scope>NUCLEOTIDE SEQUENCE [LARGE SCALE GENOMIC DNA]</scope>
    <source>
        <strain evidence="2 3">Pla2</strain>
    </source>
</reference>
<evidence type="ECO:0000259" key="1">
    <source>
        <dbReference type="Pfam" id="PF07596"/>
    </source>
</evidence>
<dbReference type="Pfam" id="PF07963">
    <property type="entry name" value="N_methyl"/>
    <property type="match status" value="1"/>
</dbReference>
<dbReference type="Pfam" id="PF07596">
    <property type="entry name" value="SBP_bac_10"/>
    <property type="match status" value="1"/>
</dbReference>
<dbReference type="PANTHER" id="PTHR30093">
    <property type="entry name" value="GENERAL SECRETION PATHWAY PROTEIN G"/>
    <property type="match status" value="1"/>
</dbReference>
<dbReference type="PANTHER" id="PTHR30093:SF2">
    <property type="entry name" value="TYPE II SECRETION SYSTEM PROTEIN H"/>
    <property type="match status" value="1"/>
</dbReference>
<comment type="caution">
    <text evidence="2">The sequence shown here is derived from an EMBL/GenBank/DDBJ whole genome shotgun (WGS) entry which is preliminary data.</text>
</comment>
<name>A0ABT6FH05_9BACT</name>
<dbReference type="InterPro" id="IPR012902">
    <property type="entry name" value="N_methyl_site"/>
</dbReference>
<dbReference type="RefSeq" id="WP_277863153.1">
    <property type="nucleotide sequence ID" value="NZ_JARRAG010000002.1"/>
</dbReference>
<sequence length="371" mass="40041">MSSPRPSGTMRSGFTLIELLVVIAIIAVLIALLLPAVQSAREAARRTQCTNNLKQMGLGVANFENSNGHLPQGPYDGDPNAVTTGGAVDNAGRNYDGQDVCCNAASPKGWNQFFKILPYMEQQALFNLANFDKPAVHTGRDLVANNEILISTIAVAGFYCPTRRTNERYGSDPTAMTSRCDYAGCAGFMEGEYFGCDGKTFIPGAPNGISPAYGIRAASNGEINRGNKAGYKGAILWSGKGAKRYWADFKDGTSNSIVFAEKSQPVKTVGADGGDNERWMNSGWDEDCIRWHFFPLPDNQAPALNGVCQSPPKPDTGSTLWRRQFGGPHPGGLNALLGDGSVRFIKYSVNPTTFRKLAVIDDQEVLSSDEY</sequence>
<evidence type="ECO:0000313" key="3">
    <source>
        <dbReference type="Proteomes" id="UP001216907"/>
    </source>
</evidence>
<dbReference type="InterPro" id="IPR011453">
    <property type="entry name" value="DUF1559"/>
</dbReference>
<dbReference type="InterPro" id="IPR027558">
    <property type="entry name" value="Pre_pil_HX9DG_C"/>
</dbReference>
<organism evidence="2 3">
    <name type="scientific">Paludisphaera mucosa</name>
    <dbReference type="NCBI Taxonomy" id="3030827"/>
    <lineage>
        <taxon>Bacteria</taxon>
        <taxon>Pseudomonadati</taxon>
        <taxon>Planctomycetota</taxon>
        <taxon>Planctomycetia</taxon>
        <taxon>Isosphaerales</taxon>
        <taxon>Isosphaeraceae</taxon>
        <taxon>Paludisphaera</taxon>
    </lineage>
</organism>
<dbReference type="InterPro" id="IPR045584">
    <property type="entry name" value="Pilin-like"/>
</dbReference>
<dbReference type="Gene3D" id="3.30.700.10">
    <property type="entry name" value="Glycoprotein, Type 4 Pilin"/>
    <property type="match status" value="1"/>
</dbReference>
<dbReference type="PROSITE" id="PS00409">
    <property type="entry name" value="PROKAR_NTER_METHYL"/>
    <property type="match status" value="1"/>
</dbReference>
<protein>
    <submittedName>
        <fullName evidence="2">DUF1559 domain-containing protein</fullName>
    </submittedName>
</protein>
<dbReference type="SUPFAM" id="SSF54523">
    <property type="entry name" value="Pili subunits"/>
    <property type="match status" value="1"/>
</dbReference>
<proteinExistence type="predicted"/>
<gene>
    <name evidence="2" type="ORF">PZE19_24080</name>
</gene>
<feature type="domain" description="DUF1559" evidence="1">
    <location>
        <begin position="38"/>
        <end position="351"/>
    </location>
</feature>
<dbReference type="EMBL" id="JARRAG010000002">
    <property type="protein sequence ID" value="MDG3006862.1"/>
    <property type="molecule type" value="Genomic_DNA"/>
</dbReference>
<keyword evidence="3" id="KW-1185">Reference proteome</keyword>
<dbReference type="NCBIfam" id="TIGR04294">
    <property type="entry name" value="pre_pil_HX9DG"/>
    <property type="match status" value="1"/>
</dbReference>
<evidence type="ECO:0000313" key="2">
    <source>
        <dbReference type="EMBL" id="MDG3006862.1"/>
    </source>
</evidence>